<dbReference type="Pfam" id="PF10000">
    <property type="entry name" value="ACT_3"/>
    <property type="match status" value="1"/>
</dbReference>
<evidence type="ECO:0000259" key="1">
    <source>
        <dbReference type="Pfam" id="PF10000"/>
    </source>
</evidence>
<dbReference type="SUPFAM" id="SSF55021">
    <property type="entry name" value="ACT-like"/>
    <property type="match status" value="2"/>
</dbReference>
<evidence type="ECO:0000313" key="3">
    <source>
        <dbReference type="EMBL" id="WAB80444.1"/>
    </source>
</evidence>
<feature type="domain" description="CASTOR ACT" evidence="2">
    <location>
        <begin position="75"/>
        <end position="132"/>
    </location>
</feature>
<feature type="domain" description="DUF2241" evidence="1">
    <location>
        <begin position="8"/>
        <end position="72"/>
    </location>
</feature>
<dbReference type="InterPro" id="IPR045865">
    <property type="entry name" value="ACT-like_dom_sf"/>
</dbReference>
<proteinExistence type="predicted"/>
<keyword evidence="4" id="KW-1185">Reference proteome</keyword>
<gene>
    <name evidence="3" type="ORF">OVN18_07620</name>
</gene>
<organism evidence="3 4">
    <name type="scientific">Microcella daejeonensis</name>
    <dbReference type="NCBI Taxonomy" id="2994971"/>
    <lineage>
        <taxon>Bacteria</taxon>
        <taxon>Bacillati</taxon>
        <taxon>Actinomycetota</taxon>
        <taxon>Actinomycetes</taxon>
        <taxon>Micrococcales</taxon>
        <taxon>Microbacteriaceae</taxon>
        <taxon>Microcella</taxon>
    </lineage>
</organism>
<dbReference type="EMBL" id="CP113089">
    <property type="protein sequence ID" value="WAB80444.1"/>
    <property type="molecule type" value="Genomic_DNA"/>
</dbReference>
<reference evidence="3" key="1">
    <citation type="submission" date="2022-11" db="EMBL/GenBank/DDBJ databases">
        <title>Description of Microcella daejonensis nov. sp, isolated from riverside soil.</title>
        <authorList>
            <person name="Molina K.M."/>
            <person name="Kim S.B."/>
        </authorList>
    </citation>
    <scope>NUCLEOTIDE SEQUENCE</scope>
    <source>
        <strain evidence="3">MMS21-STM12</strain>
    </source>
</reference>
<dbReference type="PANTHER" id="PTHR39199">
    <property type="entry name" value="BLR5128 PROTEIN"/>
    <property type="match status" value="1"/>
</dbReference>
<dbReference type="Proteomes" id="UP001164706">
    <property type="component" value="Chromosome"/>
</dbReference>
<dbReference type="RefSeq" id="WP_267780109.1">
    <property type="nucleotide sequence ID" value="NZ_CP113089.1"/>
</dbReference>
<evidence type="ECO:0000259" key="2">
    <source>
        <dbReference type="Pfam" id="PF13840"/>
    </source>
</evidence>
<dbReference type="AlphaFoldDB" id="A0A9E8MJ07"/>
<dbReference type="KEGG" id="mdb:OVN18_07620"/>
<accession>A0A9E8MJ07</accession>
<dbReference type="InterPro" id="IPR027795">
    <property type="entry name" value="CASTOR_ACT_dom"/>
</dbReference>
<sequence>MTDALPHGERDLRRLLGGLSPRREPGDWVFAVVHEPAPEALLRAAAITVREREGLTLVLRAADAAAAGVPASAAHAWITLDVHSALDSVGLTAAISDALARAGISANVVAGYHHDHLLVPLARADDALVVLRRLGARPPTPPLG</sequence>
<protein>
    <submittedName>
        <fullName evidence="3">ACT domain-containing protein</fullName>
    </submittedName>
</protein>
<dbReference type="InterPro" id="IPR018717">
    <property type="entry name" value="DUF2241"/>
</dbReference>
<dbReference type="Gene3D" id="3.30.2130.10">
    <property type="entry name" value="VC0802-like"/>
    <property type="match status" value="1"/>
</dbReference>
<evidence type="ECO:0000313" key="4">
    <source>
        <dbReference type="Proteomes" id="UP001164706"/>
    </source>
</evidence>
<name>A0A9E8MJ07_9MICO</name>
<dbReference type="Pfam" id="PF13840">
    <property type="entry name" value="ACT_7"/>
    <property type="match status" value="1"/>
</dbReference>
<dbReference type="PANTHER" id="PTHR39199:SF1">
    <property type="entry name" value="BLR5128 PROTEIN"/>
    <property type="match status" value="1"/>
</dbReference>